<feature type="transmembrane region" description="Helical" evidence="5">
    <location>
        <begin position="64"/>
        <end position="90"/>
    </location>
</feature>
<dbReference type="Proteomes" id="UP000054051">
    <property type="component" value="Unassembled WGS sequence"/>
</dbReference>
<evidence type="ECO:0000256" key="2">
    <source>
        <dbReference type="ARBA" id="ARBA00022692"/>
    </source>
</evidence>
<dbReference type="OrthoDB" id="9810601at2"/>
<dbReference type="PANTHER" id="PTHR36926:SF1">
    <property type="entry name" value="COLICIN V PRODUCTION PROTEIN"/>
    <property type="match status" value="1"/>
</dbReference>
<feature type="transmembrane region" description="Helical" evidence="5">
    <location>
        <begin position="28"/>
        <end position="52"/>
    </location>
</feature>
<dbReference type="GO" id="GO:0016020">
    <property type="term" value="C:membrane"/>
    <property type="evidence" value="ECO:0007669"/>
    <property type="project" value="UniProtKB-SubCell"/>
</dbReference>
<evidence type="ECO:0000256" key="1">
    <source>
        <dbReference type="ARBA" id="ARBA00004141"/>
    </source>
</evidence>
<feature type="transmembrane region" description="Helical" evidence="5">
    <location>
        <begin position="102"/>
        <end position="124"/>
    </location>
</feature>
<dbReference type="InterPro" id="IPR003825">
    <property type="entry name" value="Colicin-V_CvpA"/>
</dbReference>
<sequence>MTGFDYAVLLIIGLSALRGLWRGLLAELFALIGWIAALIIAGYTADLLAPYLPAHWPGGAFTQFLLAFILIMIAVMLITGVLGTLFERLIGALGMRTLDSSLGLAFGIVRGILLVVAGAALAGLTDLPRQDFWRNALFQPYVAQGVQILKAHFLPAILAPGDQ</sequence>
<accession>G2J7R0</accession>
<gene>
    <name evidence="6" type="primary">cvpA</name>
    <name evidence="6" type="ORF">CAGGBEG34_180114</name>
</gene>
<keyword evidence="7" id="KW-1185">Reference proteome</keyword>
<evidence type="ECO:0000313" key="7">
    <source>
        <dbReference type="Proteomes" id="UP000054051"/>
    </source>
</evidence>
<dbReference type="PANTHER" id="PTHR36926">
    <property type="entry name" value="COLICIN V PRODUCTION PROTEIN"/>
    <property type="match status" value="1"/>
</dbReference>
<evidence type="ECO:0000313" key="6">
    <source>
        <dbReference type="EMBL" id="CCD28805.1"/>
    </source>
</evidence>
<evidence type="ECO:0000256" key="5">
    <source>
        <dbReference type="SAM" id="Phobius"/>
    </source>
</evidence>
<keyword evidence="3 5" id="KW-1133">Transmembrane helix</keyword>
<keyword evidence="4 5" id="KW-0472">Membrane</keyword>
<dbReference type="EMBL" id="CAFB01000034">
    <property type="protein sequence ID" value="CCD28805.1"/>
    <property type="molecule type" value="Genomic_DNA"/>
</dbReference>
<dbReference type="eggNOG" id="COG1286">
    <property type="taxonomic scope" value="Bacteria"/>
</dbReference>
<organism evidence="6 7">
    <name type="scientific">Candidatus Glomeribacter gigasporarum BEG34</name>
    <dbReference type="NCBI Taxonomy" id="1070319"/>
    <lineage>
        <taxon>Bacteria</taxon>
        <taxon>Pseudomonadati</taxon>
        <taxon>Pseudomonadota</taxon>
        <taxon>Betaproteobacteria</taxon>
        <taxon>Burkholderiales</taxon>
        <taxon>Burkholderiaceae</taxon>
        <taxon>Candidatus Glomeribacter</taxon>
    </lineage>
</organism>
<name>G2J7R0_9BURK</name>
<reference evidence="6 7" key="1">
    <citation type="submission" date="2011-08" db="EMBL/GenBank/DDBJ databases">
        <title>The genome of the obligate endobacterium of an arbuscular mycorrhizal fungus reveals an interphylum network of nutritional interactions.</title>
        <authorList>
            <person name="Ghignone S."/>
            <person name="Salvioli A."/>
            <person name="Anca I."/>
            <person name="Lumini E."/>
            <person name="Ortu G."/>
            <person name="Petiti L."/>
            <person name="Cruveiller S."/>
            <person name="Bianciotto V."/>
            <person name="Piffanelli P."/>
            <person name="Lanfranco L."/>
            <person name="Bonfante P."/>
        </authorList>
    </citation>
    <scope>NUCLEOTIDE SEQUENCE [LARGE SCALE GENOMIC DNA]</scope>
    <source>
        <strain evidence="6 7">BEG34</strain>
    </source>
</reference>
<dbReference type="AlphaFoldDB" id="G2J7R0"/>
<feature type="transmembrane region" description="Helical" evidence="5">
    <location>
        <begin position="6"/>
        <end position="21"/>
    </location>
</feature>
<dbReference type="GO" id="GO:0009403">
    <property type="term" value="P:toxin biosynthetic process"/>
    <property type="evidence" value="ECO:0007669"/>
    <property type="project" value="InterPro"/>
</dbReference>
<comment type="caution">
    <text evidence="6">The sequence shown here is derived from an EMBL/GenBank/DDBJ whole genome shotgun (WGS) entry which is preliminary data.</text>
</comment>
<proteinExistence type="predicted"/>
<dbReference type="STRING" id="1070319.CAGGBEG34_180114"/>
<dbReference type="InterPro" id="IPR052719">
    <property type="entry name" value="CvpA-like"/>
</dbReference>
<evidence type="ECO:0000256" key="3">
    <source>
        <dbReference type="ARBA" id="ARBA00022989"/>
    </source>
</evidence>
<comment type="subcellular location">
    <subcellularLocation>
        <location evidence="1">Membrane</location>
        <topology evidence="1">Multi-pass membrane protein</topology>
    </subcellularLocation>
</comment>
<keyword evidence="2 5" id="KW-0812">Transmembrane</keyword>
<dbReference type="Pfam" id="PF02674">
    <property type="entry name" value="Colicin_V"/>
    <property type="match status" value="1"/>
</dbReference>
<evidence type="ECO:0000256" key="4">
    <source>
        <dbReference type="ARBA" id="ARBA00023136"/>
    </source>
</evidence>
<dbReference type="RefSeq" id="WP_006682079.1">
    <property type="nucleotide sequence ID" value="NZ_CAFB01000034.1"/>
</dbReference>
<protein>
    <submittedName>
        <fullName evidence="6">Colicin V production protein</fullName>
    </submittedName>
</protein>